<organism evidence="11">
    <name type="scientific">Trypanosoma vivax (strain Y486)</name>
    <dbReference type="NCBI Taxonomy" id="1055687"/>
    <lineage>
        <taxon>Eukaryota</taxon>
        <taxon>Discoba</taxon>
        <taxon>Euglenozoa</taxon>
        <taxon>Kinetoplastea</taxon>
        <taxon>Metakinetoplastina</taxon>
        <taxon>Trypanosomatida</taxon>
        <taxon>Trypanosomatidae</taxon>
        <taxon>Trypanosoma</taxon>
        <taxon>Duttonella</taxon>
    </lineage>
</organism>
<dbReference type="GO" id="GO:0000175">
    <property type="term" value="F:3'-5'-RNA exonuclease activity"/>
    <property type="evidence" value="ECO:0007669"/>
    <property type="project" value="InterPro"/>
</dbReference>
<gene>
    <name evidence="11" type="ORF">TVY486_0401320</name>
</gene>
<name>G0TU32_TRYVY</name>
<evidence type="ECO:0000256" key="3">
    <source>
        <dbReference type="ARBA" id="ARBA00022722"/>
    </source>
</evidence>
<dbReference type="Pfam" id="PF00570">
    <property type="entry name" value="HRDC"/>
    <property type="match status" value="1"/>
</dbReference>
<proteinExistence type="inferred from homology"/>
<evidence type="ECO:0000256" key="6">
    <source>
        <dbReference type="ARBA" id="ARBA00022839"/>
    </source>
</evidence>
<dbReference type="GO" id="GO:0071038">
    <property type="term" value="P:TRAMP-dependent tRNA surveillance pathway"/>
    <property type="evidence" value="ECO:0007669"/>
    <property type="project" value="TreeGrafter"/>
</dbReference>
<feature type="region of interest" description="Disordered" evidence="9">
    <location>
        <begin position="690"/>
        <end position="709"/>
    </location>
</feature>
<dbReference type="VEuPathDB" id="TriTrypDB:TvY486_0401320"/>
<dbReference type="InterPro" id="IPR036397">
    <property type="entry name" value="RNaseH_sf"/>
</dbReference>
<comment type="similarity">
    <text evidence="8">Belongs to the exosome component 10/RRP6 family.</text>
</comment>
<reference evidence="11" key="1">
    <citation type="journal article" date="2012" name="Proc. Natl. Acad. Sci. U.S.A.">
        <title>Antigenic diversity is generated by distinct evolutionary mechanisms in African trypanosome species.</title>
        <authorList>
            <person name="Jackson A.P."/>
            <person name="Berry A."/>
            <person name="Aslett M."/>
            <person name="Allison H.C."/>
            <person name="Burton P."/>
            <person name="Vavrova-Anderson J."/>
            <person name="Brown R."/>
            <person name="Browne H."/>
            <person name="Corton N."/>
            <person name="Hauser H."/>
            <person name="Gamble J."/>
            <person name="Gilderthorp R."/>
            <person name="Marcello L."/>
            <person name="McQuillan J."/>
            <person name="Otto T.D."/>
            <person name="Quail M.A."/>
            <person name="Sanders M.J."/>
            <person name="van Tonder A."/>
            <person name="Ginger M.L."/>
            <person name="Field M.C."/>
            <person name="Barry J.D."/>
            <person name="Hertz-Fowler C."/>
            <person name="Berriman M."/>
        </authorList>
    </citation>
    <scope>NUCLEOTIDE SEQUENCE</scope>
    <source>
        <strain evidence="11">Y486</strain>
    </source>
</reference>
<dbReference type="SMART" id="SM00474">
    <property type="entry name" value="35EXOc"/>
    <property type="match status" value="1"/>
</dbReference>
<protein>
    <submittedName>
        <fullName evidence="11">Putative ribosomal RNA processing protein 6</fullName>
    </submittedName>
</protein>
<evidence type="ECO:0000256" key="8">
    <source>
        <dbReference type="ARBA" id="ARBA00043957"/>
    </source>
</evidence>
<dbReference type="FunFam" id="1.10.150.80:FF:000001">
    <property type="entry name" value="Putative exosome component 10"/>
    <property type="match status" value="1"/>
</dbReference>
<dbReference type="GO" id="GO:0071039">
    <property type="term" value="P:nuclear polyadenylation-dependent CUT catabolic process"/>
    <property type="evidence" value="ECO:0007669"/>
    <property type="project" value="TreeGrafter"/>
</dbReference>
<dbReference type="InterPro" id="IPR002562">
    <property type="entry name" value="3'-5'_exonuclease_dom"/>
</dbReference>
<dbReference type="Pfam" id="PF01612">
    <property type="entry name" value="DNA_pol_A_exo1"/>
    <property type="match status" value="1"/>
</dbReference>
<dbReference type="GO" id="GO:0071035">
    <property type="term" value="P:nuclear polyadenylation-dependent rRNA catabolic process"/>
    <property type="evidence" value="ECO:0007669"/>
    <property type="project" value="TreeGrafter"/>
</dbReference>
<dbReference type="GO" id="GO:0005730">
    <property type="term" value="C:nucleolus"/>
    <property type="evidence" value="ECO:0007669"/>
    <property type="project" value="TreeGrafter"/>
</dbReference>
<dbReference type="AlphaFoldDB" id="G0TU32"/>
<evidence type="ECO:0000256" key="4">
    <source>
        <dbReference type="ARBA" id="ARBA00022801"/>
    </source>
</evidence>
<evidence type="ECO:0000259" key="10">
    <source>
        <dbReference type="PROSITE" id="PS50967"/>
    </source>
</evidence>
<dbReference type="GO" id="GO:0071044">
    <property type="term" value="P:histone mRNA catabolic process"/>
    <property type="evidence" value="ECO:0007669"/>
    <property type="project" value="TreeGrafter"/>
</dbReference>
<dbReference type="InterPro" id="IPR012588">
    <property type="entry name" value="Exosome-assoc_fac_Rrp6_N"/>
</dbReference>
<keyword evidence="3" id="KW-0540">Nuclease</keyword>
<dbReference type="PANTHER" id="PTHR12124">
    <property type="entry name" value="POLYMYOSITIS/SCLERODERMA AUTOANTIGEN-RELATED"/>
    <property type="match status" value="1"/>
</dbReference>
<keyword evidence="6" id="KW-0269">Exonuclease</keyword>
<evidence type="ECO:0000256" key="9">
    <source>
        <dbReference type="SAM" id="MobiDB-lite"/>
    </source>
</evidence>
<dbReference type="GO" id="GO:0071051">
    <property type="term" value="P:poly(A)-dependent snoRNA 3'-end processing"/>
    <property type="evidence" value="ECO:0007669"/>
    <property type="project" value="TreeGrafter"/>
</dbReference>
<dbReference type="InterPro" id="IPR012337">
    <property type="entry name" value="RNaseH-like_sf"/>
</dbReference>
<keyword evidence="5" id="KW-0271">Exosome</keyword>
<dbReference type="GO" id="GO:0000166">
    <property type="term" value="F:nucleotide binding"/>
    <property type="evidence" value="ECO:0007669"/>
    <property type="project" value="InterPro"/>
</dbReference>
<evidence type="ECO:0000313" key="11">
    <source>
        <dbReference type="EMBL" id="CCC47466.1"/>
    </source>
</evidence>
<dbReference type="PROSITE" id="PS50967">
    <property type="entry name" value="HRDC"/>
    <property type="match status" value="1"/>
</dbReference>
<dbReference type="InterPro" id="IPR045092">
    <property type="entry name" value="Rrp6-like"/>
</dbReference>
<dbReference type="GO" id="GO:0071036">
    <property type="term" value="P:nuclear polyadenylation-dependent snoRNA catabolic process"/>
    <property type="evidence" value="ECO:0007669"/>
    <property type="project" value="TreeGrafter"/>
</dbReference>
<accession>G0TU32</accession>
<dbReference type="InterPro" id="IPR002121">
    <property type="entry name" value="HRDC_dom"/>
</dbReference>
<dbReference type="GO" id="GO:0000176">
    <property type="term" value="C:nuclear exosome (RNase complex)"/>
    <property type="evidence" value="ECO:0007669"/>
    <property type="project" value="InterPro"/>
</dbReference>
<dbReference type="InterPro" id="IPR049559">
    <property type="entry name" value="Rrp6p-like_exo"/>
</dbReference>
<dbReference type="SUPFAM" id="SSF53098">
    <property type="entry name" value="Ribonuclease H-like"/>
    <property type="match status" value="1"/>
</dbReference>
<dbReference type="Gene3D" id="3.30.420.10">
    <property type="entry name" value="Ribonuclease H-like superfamily/Ribonuclease H"/>
    <property type="match status" value="1"/>
</dbReference>
<dbReference type="PANTHER" id="PTHR12124:SF47">
    <property type="entry name" value="EXOSOME COMPONENT 10"/>
    <property type="match status" value="1"/>
</dbReference>
<dbReference type="GO" id="GO:0071040">
    <property type="term" value="P:nuclear polyadenylation-dependent antisense transcript catabolic process"/>
    <property type="evidence" value="ECO:0007669"/>
    <property type="project" value="TreeGrafter"/>
</dbReference>
<feature type="domain" description="HRDC" evidence="10">
    <location>
        <begin position="427"/>
        <end position="507"/>
    </location>
</feature>
<dbReference type="EMBL" id="HE573020">
    <property type="protein sequence ID" value="CCC47466.1"/>
    <property type="molecule type" value="Genomic_DNA"/>
</dbReference>
<dbReference type="InterPro" id="IPR044876">
    <property type="entry name" value="HRDC_dom_sf"/>
</dbReference>
<evidence type="ECO:0000256" key="5">
    <source>
        <dbReference type="ARBA" id="ARBA00022835"/>
    </source>
</evidence>
<dbReference type="Gene3D" id="1.10.150.80">
    <property type="entry name" value="HRDC domain"/>
    <property type="match status" value="1"/>
</dbReference>
<dbReference type="GO" id="GO:0003727">
    <property type="term" value="F:single-stranded RNA binding"/>
    <property type="evidence" value="ECO:0007669"/>
    <property type="project" value="TreeGrafter"/>
</dbReference>
<comment type="subcellular location">
    <subcellularLocation>
        <location evidence="1">Nucleus</location>
    </subcellularLocation>
</comment>
<evidence type="ECO:0000256" key="7">
    <source>
        <dbReference type="ARBA" id="ARBA00023242"/>
    </source>
</evidence>
<dbReference type="GO" id="GO:0071037">
    <property type="term" value="P:nuclear polyadenylation-dependent snRNA catabolic process"/>
    <property type="evidence" value="ECO:0007669"/>
    <property type="project" value="TreeGrafter"/>
</dbReference>
<dbReference type="GO" id="GO:0000467">
    <property type="term" value="P:exonucleolytic trimming to generate mature 3'-end of 5.8S rRNA from tricistronic rRNA transcript (SSU-rRNA, 5.8S rRNA, LSU-rRNA)"/>
    <property type="evidence" value="ECO:0007669"/>
    <property type="project" value="InterPro"/>
</dbReference>
<dbReference type="InterPro" id="IPR010997">
    <property type="entry name" value="HRDC-like_sf"/>
</dbReference>
<keyword evidence="2" id="KW-0698">rRNA processing</keyword>
<keyword evidence="4" id="KW-0378">Hydrolase</keyword>
<dbReference type="SUPFAM" id="SSF47819">
    <property type="entry name" value="HRDC-like"/>
    <property type="match status" value="1"/>
</dbReference>
<evidence type="ECO:0000256" key="2">
    <source>
        <dbReference type="ARBA" id="ARBA00022552"/>
    </source>
</evidence>
<dbReference type="OMA" id="AVDHFCQ"/>
<keyword evidence="7" id="KW-0539">Nucleus</keyword>
<dbReference type="Pfam" id="PF08066">
    <property type="entry name" value="PMC2NT"/>
    <property type="match status" value="1"/>
</dbReference>
<sequence>MPSDLPRTRDVINGAFGMVKEYAKLTTEIANEDYSYHVVFPGFRRQVIRHSRSLVTIMNKCCRLLPERRRPTLPEDAESVTALQRAAVMEAADSLLENVDGLLDELRGRRLSARDQLSVKFGSELEGALVPSAHGISGAHVLRPQLTFDRPVDNSSAPFCPMYHDENGTFHVGEPGVHPFAEQIKSAPIPEEQLLRKAETPFLPLSSCPLTFVDTVAGLEDLVKVLLIQGEIAVDLEHHDFYSYQGFTCLVQISTRTQDFIIDCLKLRASMHLLSPVFLSPRIIKVLHGAREDIRWLQKDFGIYVVNLFDTSIALQQLHMPYSLAFAVDHFCQVKLDKKYQTADWRVRPIPIEMVSYAQQDTHFLLYIYDRLCALLLNCEARPSVGNLLLHVFQESRLLSLERYEKPVLEPDVTYKVALGRSLGGLSKAQLQVAQEIFNWRDGAAREADDSPSAVMHLSSVLSIATRLPSSANDVLRCCSPVSVIVRTNVMKLLQIVKDAVGGADETAIEEAESGKQPGGLHAGRNVGGAMRLPTRLSGVHRPMTGTLPSIERHACSPVTLDKMSPVAYIEPSVWFKTMCRISAALRSKVHHSIALPGHETVVHLLAAKKARETTMKERSEQLKAGDELPSIVVKEDNENAERGNEVPRQPVVREGAHVALTDVGEGSTIVSEAGRMQLKGRAIALRQKYGTGSANRKRAKLEKSQGDG</sequence>
<evidence type="ECO:0000256" key="1">
    <source>
        <dbReference type="ARBA" id="ARBA00004123"/>
    </source>
</evidence>
<dbReference type="CDD" id="cd06147">
    <property type="entry name" value="Rrp6p_like_exo"/>
    <property type="match status" value="1"/>
</dbReference>